<keyword evidence="1" id="KW-0472">Membrane</keyword>
<evidence type="ECO:0000313" key="2">
    <source>
        <dbReference type="EMBL" id="RIA78191.1"/>
    </source>
</evidence>
<dbReference type="InParanoid" id="A0A397S639"/>
<dbReference type="Proteomes" id="UP000266506">
    <property type="component" value="Unassembled WGS sequence"/>
</dbReference>
<evidence type="ECO:0000313" key="3">
    <source>
        <dbReference type="Proteomes" id="UP000266506"/>
    </source>
</evidence>
<keyword evidence="3" id="KW-1185">Reference proteome</keyword>
<sequence>MKRYAYVSLVLGAIALICALLIAGFYMMTNPFVKMNEENKVRDTYTKIYSEYYSSEDVGFIEDEKGYIKKKDIAYDKDGNVLGYIYTTSGKNSYGEVSLMIGIKDEKVVDVEFLVNTESFASTVNSYVKSNYPSSSDSVIILNPYQGNEEIYVDSLSMDELDMIDTKCGATFGATLVKSMVLAAITEAKGEIIWKSSPIKKH</sequence>
<evidence type="ECO:0008006" key="4">
    <source>
        <dbReference type="Google" id="ProtNLM"/>
    </source>
</evidence>
<gene>
    <name evidence="2" type="ORF">EI71_00503</name>
</gene>
<accession>A0A397S639</accession>
<comment type="caution">
    <text evidence="2">The sequence shown here is derived from an EMBL/GenBank/DDBJ whole genome shotgun (WGS) entry which is preliminary data.</text>
</comment>
<keyword evidence="1" id="KW-0812">Transmembrane</keyword>
<keyword evidence="1" id="KW-1133">Transmembrane helix</keyword>
<feature type="transmembrane region" description="Helical" evidence="1">
    <location>
        <begin position="6"/>
        <end position="26"/>
    </location>
</feature>
<name>A0A397S639_9MOLU</name>
<protein>
    <recommendedName>
        <fullName evidence="4">FMN-binding protein</fullName>
    </recommendedName>
</protein>
<reference evidence="2 3" key="1">
    <citation type="submission" date="2018-08" db="EMBL/GenBank/DDBJ databases">
        <title>Genomic Encyclopedia of Archaeal and Bacterial Type Strains, Phase II (KMG-II): from individual species to whole genera.</title>
        <authorList>
            <person name="Goeker M."/>
        </authorList>
    </citation>
    <scope>NUCLEOTIDE SEQUENCE [LARGE SCALE GENOMIC DNA]</scope>
    <source>
        <strain evidence="2 3">ATCC 27112</strain>
    </source>
</reference>
<proteinExistence type="predicted"/>
<dbReference type="EMBL" id="QXEV01000003">
    <property type="protein sequence ID" value="RIA78191.1"/>
    <property type="molecule type" value="Genomic_DNA"/>
</dbReference>
<organism evidence="2 3">
    <name type="scientific">Anaeroplasma bactoclasticum</name>
    <dbReference type="NCBI Taxonomy" id="2088"/>
    <lineage>
        <taxon>Bacteria</taxon>
        <taxon>Bacillati</taxon>
        <taxon>Mycoplasmatota</taxon>
        <taxon>Mollicutes</taxon>
        <taxon>Anaeroplasmatales</taxon>
        <taxon>Anaeroplasmataceae</taxon>
        <taxon>Anaeroplasma</taxon>
    </lineage>
</organism>
<dbReference type="AlphaFoldDB" id="A0A397S639"/>
<evidence type="ECO:0000256" key="1">
    <source>
        <dbReference type="SAM" id="Phobius"/>
    </source>
</evidence>